<dbReference type="GO" id="GO:0000976">
    <property type="term" value="F:transcription cis-regulatory region binding"/>
    <property type="evidence" value="ECO:0007669"/>
    <property type="project" value="TreeGrafter"/>
</dbReference>
<dbReference type="InterPro" id="IPR001647">
    <property type="entry name" value="HTH_TetR"/>
</dbReference>
<evidence type="ECO:0000256" key="2">
    <source>
        <dbReference type="PROSITE-ProRule" id="PRU00335"/>
    </source>
</evidence>
<keyword evidence="5" id="KW-1185">Reference proteome</keyword>
<dbReference type="GO" id="GO:0003700">
    <property type="term" value="F:DNA-binding transcription factor activity"/>
    <property type="evidence" value="ECO:0007669"/>
    <property type="project" value="TreeGrafter"/>
</dbReference>
<dbReference type="SUPFAM" id="SSF46689">
    <property type="entry name" value="Homeodomain-like"/>
    <property type="match status" value="1"/>
</dbReference>
<dbReference type="RefSeq" id="WP_246342594.1">
    <property type="nucleotide sequence ID" value="NZ_CP053892.1"/>
</dbReference>
<evidence type="ECO:0000313" key="4">
    <source>
        <dbReference type="EMBL" id="QKG27510.1"/>
    </source>
</evidence>
<dbReference type="PRINTS" id="PR00455">
    <property type="entry name" value="HTHTETR"/>
</dbReference>
<dbReference type="InterPro" id="IPR050109">
    <property type="entry name" value="HTH-type_TetR-like_transc_reg"/>
</dbReference>
<feature type="domain" description="HTH tetR-type" evidence="3">
    <location>
        <begin position="20"/>
        <end position="80"/>
    </location>
</feature>
<sequence length="211" mass="22438">MAPGSGSADGTGGMWADVAPDASRRLLLAAVDSFADLGYHGTSTRQIAAAAGMSAGALYVHYRTKADLLFQIALTVHESVLAELEGAVGGVEGHAARVRALMYAFARWHARHHRAARVIQNELGALDAAHARRIAAIRRRVRALVREEVRAGAQAGAFDVADIEGTARAMSSLAIDVCRWYRPEGPRSPEEIGALTAHLSLRMLGARPLPS</sequence>
<dbReference type="EMBL" id="CP053892">
    <property type="protein sequence ID" value="QKG27510.1"/>
    <property type="molecule type" value="Genomic_DNA"/>
</dbReference>
<dbReference type="Pfam" id="PF00440">
    <property type="entry name" value="TetR_N"/>
    <property type="match status" value="1"/>
</dbReference>
<dbReference type="PROSITE" id="PS50977">
    <property type="entry name" value="HTH_TETR_2"/>
    <property type="match status" value="1"/>
</dbReference>
<evidence type="ECO:0000256" key="1">
    <source>
        <dbReference type="ARBA" id="ARBA00023125"/>
    </source>
</evidence>
<proteinExistence type="predicted"/>
<gene>
    <name evidence="4" type="ORF">ACTIVE_9165</name>
</gene>
<dbReference type="Gene3D" id="1.10.357.10">
    <property type="entry name" value="Tetracycline Repressor, domain 2"/>
    <property type="match status" value="1"/>
</dbReference>
<organism evidence="4 5">
    <name type="scientific">Actinomadura verrucosospora</name>
    <dbReference type="NCBI Taxonomy" id="46165"/>
    <lineage>
        <taxon>Bacteria</taxon>
        <taxon>Bacillati</taxon>
        <taxon>Actinomycetota</taxon>
        <taxon>Actinomycetes</taxon>
        <taxon>Streptosporangiales</taxon>
        <taxon>Thermomonosporaceae</taxon>
        <taxon>Actinomadura</taxon>
    </lineage>
</organism>
<protein>
    <submittedName>
        <fullName evidence="4">TetR family transcriptional regulator</fullName>
    </submittedName>
</protein>
<reference evidence="4 5" key="1">
    <citation type="submission" date="2020-05" db="EMBL/GenBank/DDBJ databases">
        <title>Actinomadura verrucosospora NRRL-B18236 (PFL_A860) Genome sequencing and assembly.</title>
        <authorList>
            <person name="Samborskyy M."/>
        </authorList>
    </citation>
    <scope>NUCLEOTIDE SEQUENCE [LARGE SCALE GENOMIC DNA]</scope>
    <source>
        <strain evidence="4 5">NRRL:B18236</strain>
    </source>
</reference>
<dbReference type="InterPro" id="IPR009057">
    <property type="entry name" value="Homeodomain-like_sf"/>
</dbReference>
<accession>A0A7D3W0L5</accession>
<keyword evidence="1 2" id="KW-0238">DNA-binding</keyword>
<evidence type="ECO:0000259" key="3">
    <source>
        <dbReference type="PROSITE" id="PS50977"/>
    </source>
</evidence>
<dbReference type="Proteomes" id="UP000501240">
    <property type="component" value="Chromosome"/>
</dbReference>
<dbReference type="PANTHER" id="PTHR30055:SF200">
    <property type="entry name" value="HTH-TYPE TRANSCRIPTIONAL REPRESSOR BDCR"/>
    <property type="match status" value="1"/>
</dbReference>
<dbReference type="SUPFAM" id="SSF48498">
    <property type="entry name" value="Tetracyclin repressor-like, C-terminal domain"/>
    <property type="match status" value="1"/>
</dbReference>
<dbReference type="PANTHER" id="PTHR30055">
    <property type="entry name" value="HTH-TYPE TRANSCRIPTIONAL REGULATOR RUTR"/>
    <property type="match status" value="1"/>
</dbReference>
<evidence type="ECO:0000313" key="5">
    <source>
        <dbReference type="Proteomes" id="UP000501240"/>
    </source>
</evidence>
<dbReference type="Pfam" id="PF17932">
    <property type="entry name" value="TetR_C_24"/>
    <property type="match status" value="1"/>
</dbReference>
<name>A0A7D3W0L5_ACTVE</name>
<dbReference type="AlphaFoldDB" id="A0A7D3W0L5"/>
<dbReference type="InterPro" id="IPR036271">
    <property type="entry name" value="Tet_transcr_reg_TetR-rel_C_sf"/>
</dbReference>
<dbReference type="InterPro" id="IPR041490">
    <property type="entry name" value="KstR2_TetR_C"/>
</dbReference>
<feature type="DNA-binding region" description="H-T-H motif" evidence="2">
    <location>
        <begin position="43"/>
        <end position="62"/>
    </location>
</feature>